<dbReference type="AlphaFoldDB" id="L0FYU9"/>
<protein>
    <submittedName>
        <fullName evidence="1">Uncharacterized protein</fullName>
    </submittedName>
</protein>
<accession>L0FYU9</accession>
<name>L0FYU9_ECHVK</name>
<dbReference type="RefSeq" id="WP_015266030.1">
    <property type="nucleotide sequence ID" value="NC_019904.1"/>
</dbReference>
<evidence type="ECO:0000313" key="2">
    <source>
        <dbReference type="Proteomes" id="UP000010796"/>
    </source>
</evidence>
<organism evidence="1 2">
    <name type="scientific">Echinicola vietnamensis (strain DSM 17526 / LMG 23754 / KMM 6221)</name>
    <dbReference type="NCBI Taxonomy" id="926556"/>
    <lineage>
        <taxon>Bacteria</taxon>
        <taxon>Pseudomonadati</taxon>
        <taxon>Bacteroidota</taxon>
        <taxon>Cytophagia</taxon>
        <taxon>Cytophagales</taxon>
        <taxon>Cyclobacteriaceae</taxon>
        <taxon>Echinicola</taxon>
    </lineage>
</organism>
<dbReference type="HOGENOM" id="CLU_2989376_0_0_10"/>
<proteinExistence type="predicted"/>
<gene>
    <name evidence="1" type="ordered locus">Echvi_2222</name>
</gene>
<dbReference type="EMBL" id="CP003346">
    <property type="protein sequence ID" value="AGA78472.1"/>
    <property type="molecule type" value="Genomic_DNA"/>
</dbReference>
<dbReference type="KEGG" id="evi:Echvi_2222"/>
<sequence>MALGLLPGGFFGCNDNLRPSAVLGYYEDLPMVATINDQEISISQIGGNIINFHQKKH</sequence>
<reference evidence="2" key="1">
    <citation type="submission" date="2012-02" db="EMBL/GenBank/DDBJ databases">
        <title>The complete genome of Echinicola vietnamensis DSM 17526.</title>
        <authorList>
            <person name="Lucas S."/>
            <person name="Copeland A."/>
            <person name="Lapidus A."/>
            <person name="Glavina del Rio T."/>
            <person name="Dalin E."/>
            <person name="Tice H."/>
            <person name="Bruce D."/>
            <person name="Goodwin L."/>
            <person name="Pitluck S."/>
            <person name="Peters L."/>
            <person name="Ovchinnikova G."/>
            <person name="Teshima H."/>
            <person name="Kyrpides N."/>
            <person name="Mavromatis K."/>
            <person name="Ivanova N."/>
            <person name="Brettin T."/>
            <person name="Detter J.C."/>
            <person name="Han C."/>
            <person name="Larimer F."/>
            <person name="Land M."/>
            <person name="Hauser L."/>
            <person name="Markowitz V."/>
            <person name="Cheng J.-F."/>
            <person name="Hugenholtz P."/>
            <person name="Woyke T."/>
            <person name="Wu D."/>
            <person name="Brambilla E."/>
            <person name="Klenk H.-P."/>
            <person name="Eisen J.A."/>
        </authorList>
    </citation>
    <scope>NUCLEOTIDE SEQUENCE [LARGE SCALE GENOMIC DNA]</scope>
    <source>
        <strain evidence="2">DSM 17526 / LMG 23754 / KMM 6221</strain>
    </source>
</reference>
<evidence type="ECO:0000313" key="1">
    <source>
        <dbReference type="EMBL" id="AGA78472.1"/>
    </source>
</evidence>
<keyword evidence="2" id="KW-1185">Reference proteome</keyword>
<dbReference type="Proteomes" id="UP000010796">
    <property type="component" value="Chromosome"/>
</dbReference>